<proteinExistence type="predicted"/>
<gene>
    <name evidence="1" type="ORF">CCACVL1_13313</name>
</gene>
<evidence type="ECO:0000313" key="2">
    <source>
        <dbReference type="Proteomes" id="UP000188268"/>
    </source>
</evidence>
<reference evidence="1 2" key="1">
    <citation type="submission" date="2013-09" db="EMBL/GenBank/DDBJ databases">
        <title>Corchorus capsularis genome sequencing.</title>
        <authorList>
            <person name="Alam M."/>
            <person name="Haque M.S."/>
            <person name="Islam M.S."/>
            <person name="Emdad E.M."/>
            <person name="Islam M.M."/>
            <person name="Ahmed B."/>
            <person name="Halim A."/>
            <person name="Hossen Q.M.M."/>
            <person name="Hossain M.Z."/>
            <person name="Ahmed R."/>
            <person name="Khan M.M."/>
            <person name="Islam R."/>
            <person name="Rashid M.M."/>
            <person name="Khan S.A."/>
            <person name="Rahman M.S."/>
            <person name="Alam M."/>
        </authorList>
    </citation>
    <scope>NUCLEOTIDE SEQUENCE [LARGE SCALE GENOMIC DNA]</scope>
    <source>
        <strain evidence="2">cv. CVL-1</strain>
        <tissue evidence="1">Whole seedling</tissue>
    </source>
</reference>
<name>A0A1R3IBH7_COCAP</name>
<protein>
    <submittedName>
        <fullName evidence="1">Uncharacterized protein</fullName>
    </submittedName>
</protein>
<dbReference type="Proteomes" id="UP000188268">
    <property type="component" value="Unassembled WGS sequence"/>
</dbReference>
<evidence type="ECO:0000313" key="1">
    <source>
        <dbReference type="EMBL" id="OMO79914.1"/>
    </source>
</evidence>
<sequence length="46" mass="5122">MIFVKPFIEALSMKQVTTIAKLSDFIAFLYTIQAYSACHISIGNVP</sequence>
<accession>A0A1R3IBH7</accession>
<dbReference type="EMBL" id="AWWV01010342">
    <property type="protein sequence ID" value="OMO79914.1"/>
    <property type="molecule type" value="Genomic_DNA"/>
</dbReference>
<organism evidence="1 2">
    <name type="scientific">Corchorus capsularis</name>
    <name type="common">Jute</name>
    <dbReference type="NCBI Taxonomy" id="210143"/>
    <lineage>
        <taxon>Eukaryota</taxon>
        <taxon>Viridiplantae</taxon>
        <taxon>Streptophyta</taxon>
        <taxon>Embryophyta</taxon>
        <taxon>Tracheophyta</taxon>
        <taxon>Spermatophyta</taxon>
        <taxon>Magnoliopsida</taxon>
        <taxon>eudicotyledons</taxon>
        <taxon>Gunneridae</taxon>
        <taxon>Pentapetalae</taxon>
        <taxon>rosids</taxon>
        <taxon>malvids</taxon>
        <taxon>Malvales</taxon>
        <taxon>Malvaceae</taxon>
        <taxon>Grewioideae</taxon>
        <taxon>Apeibeae</taxon>
        <taxon>Corchorus</taxon>
    </lineage>
</organism>
<dbReference type="AlphaFoldDB" id="A0A1R3IBH7"/>
<keyword evidence="2" id="KW-1185">Reference proteome</keyword>
<comment type="caution">
    <text evidence="1">The sequence shown here is derived from an EMBL/GenBank/DDBJ whole genome shotgun (WGS) entry which is preliminary data.</text>
</comment>
<dbReference type="Gramene" id="OMO79914">
    <property type="protein sequence ID" value="OMO79914"/>
    <property type="gene ID" value="CCACVL1_13313"/>
</dbReference>